<dbReference type="Proteomes" id="UP000663903">
    <property type="component" value="Chromosome"/>
</dbReference>
<name>A0A975CGM3_9BURK</name>
<dbReference type="RefSeq" id="WP_208009174.1">
    <property type="nucleotide sequence ID" value="NZ_CP071796.1"/>
</dbReference>
<evidence type="ECO:0000313" key="3">
    <source>
        <dbReference type="Proteomes" id="UP000663903"/>
    </source>
</evidence>
<evidence type="ECO:0000313" key="2">
    <source>
        <dbReference type="EMBL" id="QTD45426.1"/>
    </source>
</evidence>
<dbReference type="EMBL" id="CP071796">
    <property type="protein sequence ID" value="QTD45426.1"/>
    <property type="molecule type" value="Genomic_DNA"/>
</dbReference>
<protein>
    <submittedName>
        <fullName evidence="2">Type II toxin-antitoxin system RelE/ParE family toxin</fullName>
    </submittedName>
</protein>
<keyword evidence="1" id="KW-1277">Toxin-antitoxin system</keyword>
<dbReference type="KEGG" id="otd:J1M35_00390"/>
<dbReference type="AlphaFoldDB" id="A0A975CGM3"/>
<reference evidence="2" key="1">
    <citation type="submission" date="2021-03" db="EMBL/GenBank/DDBJ databases">
        <title>Ottowia sp. 27C isolated from the cloaca of a Giant Asian pond turtle (Heosemys grandis).</title>
        <authorList>
            <person name="Spergser J."/>
            <person name="Busse H.-J."/>
        </authorList>
    </citation>
    <scope>NUCLEOTIDE SEQUENCE</scope>
    <source>
        <strain evidence="2">27C</strain>
    </source>
</reference>
<dbReference type="Gene3D" id="3.30.2310.20">
    <property type="entry name" value="RelE-like"/>
    <property type="match status" value="1"/>
</dbReference>
<dbReference type="InterPro" id="IPR035093">
    <property type="entry name" value="RelE/ParE_toxin_dom_sf"/>
</dbReference>
<dbReference type="InterPro" id="IPR007712">
    <property type="entry name" value="RelE/ParE_toxin"/>
</dbReference>
<gene>
    <name evidence="2" type="ORF">J1M35_00390</name>
</gene>
<proteinExistence type="predicted"/>
<accession>A0A975CGM3</accession>
<keyword evidence="3" id="KW-1185">Reference proteome</keyword>
<organism evidence="2 3">
    <name type="scientific">Ottowia testudinis</name>
    <dbReference type="NCBI Taxonomy" id="2816950"/>
    <lineage>
        <taxon>Bacteria</taxon>
        <taxon>Pseudomonadati</taxon>
        <taxon>Pseudomonadota</taxon>
        <taxon>Betaproteobacteria</taxon>
        <taxon>Burkholderiales</taxon>
        <taxon>Comamonadaceae</taxon>
        <taxon>Ottowia</taxon>
    </lineage>
</organism>
<sequence length="104" mass="11773">MTIGGIELILTPEAQHDLVRLEELLWHGGDPEAAPLFAFLMDGLHVLTRQPGIGRPVGGGLRELIISRGRSGYLARYHLDLARHRIWVLRIRHQRESGYTDDEV</sequence>
<dbReference type="Pfam" id="PF05016">
    <property type="entry name" value="ParE_toxin"/>
    <property type="match status" value="1"/>
</dbReference>
<evidence type="ECO:0000256" key="1">
    <source>
        <dbReference type="ARBA" id="ARBA00022649"/>
    </source>
</evidence>